<dbReference type="EMBL" id="CP001390">
    <property type="protein sequence ID" value="ACM20580.1"/>
    <property type="molecule type" value="Genomic_DNA"/>
</dbReference>
<protein>
    <submittedName>
        <fullName evidence="1">GIY-YIG domain nuclease, putative</fullName>
    </submittedName>
</protein>
<dbReference type="CDD" id="cd00719">
    <property type="entry name" value="GIY-YIG_SF"/>
    <property type="match status" value="1"/>
</dbReference>
<evidence type="ECO:0000313" key="2">
    <source>
        <dbReference type="Proteomes" id="UP000007721"/>
    </source>
</evidence>
<dbReference type="RefSeq" id="WP_012647309.1">
    <property type="nucleotide sequence ID" value="NC_011979.1"/>
</dbReference>
<dbReference type="Gene3D" id="3.40.1440.10">
    <property type="entry name" value="GIY-YIG endonuclease"/>
    <property type="match status" value="1"/>
</dbReference>
<sequence length="206" mass="23286">MGMTSGFQLPGEQKHDWEWQGEILPLGHEFQPEREIIISSSYEVALAPLKRLPYPRWQDGLPTDAGIYFIYSHGKLWYVGKAENINARFKNRLKTFHDFNIKAGVSATLLRPIEVAWYQIKRIKVPSKPAIKVHTRGSKEPWRPIPASQGLLRALELHFIKKSGEPEGNRARECLRMEGNGAIRIIYGNGSAETVSGTIFCGSGDR</sequence>
<evidence type="ECO:0000313" key="1">
    <source>
        <dbReference type="EMBL" id="ACM20580.1"/>
    </source>
</evidence>
<dbReference type="Proteomes" id="UP000007721">
    <property type="component" value="Chromosome"/>
</dbReference>
<organism evidence="1 2">
    <name type="scientific">Geotalea daltonii (strain DSM 22248 / JCM 15807 / FRC-32)</name>
    <name type="common">Geobacter daltonii</name>
    <dbReference type="NCBI Taxonomy" id="316067"/>
    <lineage>
        <taxon>Bacteria</taxon>
        <taxon>Pseudomonadati</taxon>
        <taxon>Thermodesulfobacteriota</taxon>
        <taxon>Desulfuromonadia</taxon>
        <taxon>Geobacterales</taxon>
        <taxon>Geobacteraceae</taxon>
        <taxon>Geotalea</taxon>
    </lineage>
</organism>
<gene>
    <name evidence="1" type="ordered locus">Geob_2226</name>
</gene>
<keyword evidence="2" id="KW-1185">Reference proteome</keyword>
<dbReference type="AlphaFoldDB" id="B9M9K8"/>
<dbReference type="STRING" id="316067.Geob_2226"/>
<dbReference type="KEGG" id="geo:Geob_2226"/>
<dbReference type="HOGENOM" id="CLU_1330354_0_0_7"/>
<reference evidence="1 2" key="1">
    <citation type="submission" date="2009-01" db="EMBL/GenBank/DDBJ databases">
        <title>Complete sequence of Geobacter sp. FRC-32.</title>
        <authorList>
            <consortium name="US DOE Joint Genome Institute"/>
            <person name="Lucas S."/>
            <person name="Copeland A."/>
            <person name="Lapidus A."/>
            <person name="Glavina del Rio T."/>
            <person name="Dalin E."/>
            <person name="Tice H."/>
            <person name="Bruce D."/>
            <person name="Goodwin L."/>
            <person name="Pitluck S."/>
            <person name="Saunders E."/>
            <person name="Brettin T."/>
            <person name="Detter J.C."/>
            <person name="Han C."/>
            <person name="Larimer F."/>
            <person name="Land M."/>
            <person name="Hauser L."/>
            <person name="Kyrpides N."/>
            <person name="Ovchinnikova G."/>
            <person name="Kostka J."/>
            <person name="Richardson P."/>
        </authorList>
    </citation>
    <scope>NUCLEOTIDE SEQUENCE [LARGE SCALE GENOMIC DNA]</scope>
    <source>
        <strain evidence="2">DSM 22248 / JCM 15807 / FRC-32</strain>
    </source>
</reference>
<accession>B9M9K8</accession>
<name>B9M9K8_GEODF</name>
<proteinExistence type="predicted"/>
<dbReference type="OrthoDB" id="9803913at2"/>
<dbReference type="InterPro" id="IPR035901">
    <property type="entry name" value="GIY-YIG_endonuc_sf"/>
</dbReference>